<dbReference type="InterPro" id="IPR000182">
    <property type="entry name" value="GNAT_dom"/>
</dbReference>
<dbReference type="PANTHER" id="PTHR42791">
    <property type="entry name" value="GNAT FAMILY ACETYLTRANSFERASE"/>
    <property type="match status" value="1"/>
</dbReference>
<dbReference type="InterPro" id="IPR016181">
    <property type="entry name" value="Acyl_CoA_acyltransferase"/>
</dbReference>
<dbReference type="Gene3D" id="3.40.630.30">
    <property type="match status" value="1"/>
</dbReference>
<proteinExistence type="predicted"/>
<keyword evidence="3" id="KW-1185">Reference proteome</keyword>
<feature type="domain" description="N-acetyltransferase" evidence="1">
    <location>
        <begin position="174"/>
        <end position="262"/>
    </location>
</feature>
<dbReference type="GO" id="GO:0016747">
    <property type="term" value="F:acyltransferase activity, transferring groups other than amino-acyl groups"/>
    <property type="evidence" value="ECO:0007669"/>
    <property type="project" value="InterPro"/>
</dbReference>
<evidence type="ECO:0000313" key="2">
    <source>
        <dbReference type="EMBL" id="GMH47001.1"/>
    </source>
</evidence>
<evidence type="ECO:0000313" key="3">
    <source>
        <dbReference type="Proteomes" id="UP001165160"/>
    </source>
</evidence>
<accession>A0A9W6Z7P0</accession>
<dbReference type="Pfam" id="PF13508">
    <property type="entry name" value="Acetyltransf_7"/>
    <property type="match status" value="1"/>
</dbReference>
<protein>
    <recommendedName>
        <fullName evidence="1">N-acetyltransferase domain-containing protein</fullName>
    </recommendedName>
</protein>
<dbReference type="SUPFAM" id="SSF55729">
    <property type="entry name" value="Acyl-CoA N-acyltransferases (Nat)"/>
    <property type="match status" value="1"/>
</dbReference>
<dbReference type="AlphaFoldDB" id="A0A9W6Z7P0"/>
<evidence type="ECO:0000259" key="1">
    <source>
        <dbReference type="PROSITE" id="PS51186"/>
    </source>
</evidence>
<dbReference type="InterPro" id="IPR052523">
    <property type="entry name" value="Trichothecene_AcTrans"/>
</dbReference>
<sequence>MGGCCTGGPVPVDLPSIPQDIIQLSETTSPKIVNDLLEVMVKSFTGTTKVPGEPMLSWAFDPDGNVDGDPCNPLKEEPSAERLATMRFVIKYCYYHLLKHGCCFALMKNGSPVGGVFMCPPNSKGAHEESNCYFMWAMMNLGMTSSMSSGDSAMRFDAMDKACKAAHKKCLDGKNDPHWFVNVVGMDSEYQGQGYGRELFNFILSCGDHTSHKMYLDTFGPRNQRFYEKNGFEVKDVSKVNSKKLELTVHGGGALGMLRAAKK</sequence>
<dbReference type="CDD" id="cd04301">
    <property type="entry name" value="NAT_SF"/>
    <property type="match status" value="1"/>
</dbReference>
<gene>
    <name evidence="2" type="ORF">TrVE_jg9350</name>
</gene>
<dbReference type="Proteomes" id="UP001165160">
    <property type="component" value="Unassembled WGS sequence"/>
</dbReference>
<dbReference type="PANTHER" id="PTHR42791:SF1">
    <property type="entry name" value="N-ACETYLTRANSFERASE DOMAIN-CONTAINING PROTEIN"/>
    <property type="match status" value="1"/>
</dbReference>
<organism evidence="2 3">
    <name type="scientific">Triparma verrucosa</name>
    <dbReference type="NCBI Taxonomy" id="1606542"/>
    <lineage>
        <taxon>Eukaryota</taxon>
        <taxon>Sar</taxon>
        <taxon>Stramenopiles</taxon>
        <taxon>Ochrophyta</taxon>
        <taxon>Bolidophyceae</taxon>
        <taxon>Parmales</taxon>
        <taxon>Triparmaceae</taxon>
        <taxon>Triparma</taxon>
    </lineage>
</organism>
<dbReference type="EMBL" id="BRXX01000567">
    <property type="protein sequence ID" value="GMH47001.1"/>
    <property type="molecule type" value="Genomic_DNA"/>
</dbReference>
<dbReference type="PROSITE" id="PS51186">
    <property type="entry name" value="GNAT"/>
    <property type="match status" value="1"/>
</dbReference>
<name>A0A9W6Z7P0_9STRA</name>
<reference evidence="3" key="1">
    <citation type="journal article" date="2023" name="Commun. Biol.">
        <title>Genome analysis of Parmales, the sister group of diatoms, reveals the evolutionary specialization of diatoms from phago-mixotrophs to photoautotrophs.</title>
        <authorList>
            <person name="Ban H."/>
            <person name="Sato S."/>
            <person name="Yoshikawa S."/>
            <person name="Yamada K."/>
            <person name="Nakamura Y."/>
            <person name="Ichinomiya M."/>
            <person name="Sato N."/>
            <person name="Blanc-Mathieu R."/>
            <person name="Endo H."/>
            <person name="Kuwata A."/>
            <person name="Ogata H."/>
        </authorList>
    </citation>
    <scope>NUCLEOTIDE SEQUENCE [LARGE SCALE GENOMIC DNA]</scope>
    <source>
        <strain evidence="3">NIES 3699</strain>
    </source>
</reference>
<comment type="caution">
    <text evidence="2">The sequence shown here is derived from an EMBL/GenBank/DDBJ whole genome shotgun (WGS) entry which is preliminary data.</text>
</comment>